<protein>
    <submittedName>
        <fullName evidence="2">Uncharacterized protein</fullName>
    </submittedName>
</protein>
<accession>A0AA39SZR8</accession>
<evidence type="ECO:0000313" key="3">
    <source>
        <dbReference type="Proteomes" id="UP001168877"/>
    </source>
</evidence>
<dbReference type="InterPro" id="IPR036770">
    <property type="entry name" value="Ankyrin_rpt-contain_sf"/>
</dbReference>
<reference evidence="2" key="2">
    <citation type="submission" date="2023-06" db="EMBL/GenBank/DDBJ databases">
        <authorList>
            <person name="Swenson N.G."/>
            <person name="Wegrzyn J.L."/>
            <person name="Mcevoy S.L."/>
        </authorList>
    </citation>
    <scope>NUCLEOTIDE SEQUENCE</scope>
    <source>
        <strain evidence="2">NS2018</strain>
        <tissue evidence="2">Leaf</tissue>
    </source>
</reference>
<evidence type="ECO:0000256" key="1">
    <source>
        <dbReference type="PROSITE-ProRule" id="PRU00023"/>
    </source>
</evidence>
<dbReference type="Gene3D" id="1.25.40.20">
    <property type="entry name" value="Ankyrin repeat-containing domain"/>
    <property type="match status" value="1"/>
</dbReference>
<dbReference type="Pfam" id="PF12796">
    <property type="entry name" value="Ank_2"/>
    <property type="match status" value="1"/>
</dbReference>
<dbReference type="PROSITE" id="PS50088">
    <property type="entry name" value="ANK_REPEAT"/>
    <property type="match status" value="1"/>
</dbReference>
<dbReference type="SUPFAM" id="SSF48403">
    <property type="entry name" value="Ankyrin repeat"/>
    <property type="match status" value="1"/>
</dbReference>
<sequence>MCANEPLHFAARFGYIEIAEMLLIKERSAAYKGDIDGDTALHVAAAHGRVDNICESLFLAVRAVVNWLITEDGMFFTMPRQAKIETQSDLFCKIYHLETL</sequence>
<keyword evidence="3" id="KW-1185">Reference proteome</keyword>
<dbReference type="Proteomes" id="UP001168877">
    <property type="component" value="Unassembled WGS sequence"/>
</dbReference>
<dbReference type="AlphaFoldDB" id="A0AA39SZR8"/>
<comment type="caution">
    <text evidence="2">The sequence shown here is derived from an EMBL/GenBank/DDBJ whole genome shotgun (WGS) entry which is preliminary data.</text>
</comment>
<name>A0AA39SZR8_ACESA</name>
<dbReference type="InterPro" id="IPR002110">
    <property type="entry name" value="Ankyrin_rpt"/>
</dbReference>
<feature type="repeat" description="ANK" evidence="1">
    <location>
        <begin position="36"/>
        <end position="58"/>
    </location>
</feature>
<proteinExistence type="predicted"/>
<organism evidence="2 3">
    <name type="scientific">Acer saccharum</name>
    <name type="common">Sugar maple</name>
    <dbReference type="NCBI Taxonomy" id="4024"/>
    <lineage>
        <taxon>Eukaryota</taxon>
        <taxon>Viridiplantae</taxon>
        <taxon>Streptophyta</taxon>
        <taxon>Embryophyta</taxon>
        <taxon>Tracheophyta</taxon>
        <taxon>Spermatophyta</taxon>
        <taxon>Magnoliopsida</taxon>
        <taxon>eudicotyledons</taxon>
        <taxon>Gunneridae</taxon>
        <taxon>Pentapetalae</taxon>
        <taxon>rosids</taxon>
        <taxon>malvids</taxon>
        <taxon>Sapindales</taxon>
        <taxon>Sapindaceae</taxon>
        <taxon>Hippocastanoideae</taxon>
        <taxon>Acereae</taxon>
        <taxon>Acer</taxon>
    </lineage>
</organism>
<reference evidence="2" key="1">
    <citation type="journal article" date="2022" name="Plant J.">
        <title>Strategies of tolerance reflected in two North American maple genomes.</title>
        <authorList>
            <person name="McEvoy S.L."/>
            <person name="Sezen U.U."/>
            <person name="Trouern-Trend A."/>
            <person name="McMahon S.M."/>
            <person name="Schaberg P.G."/>
            <person name="Yang J."/>
            <person name="Wegrzyn J.L."/>
            <person name="Swenson N.G."/>
        </authorList>
    </citation>
    <scope>NUCLEOTIDE SEQUENCE</scope>
    <source>
        <strain evidence="2">NS2018</strain>
    </source>
</reference>
<evidence type="ECO:0000313" key="2">
    <source>
        <dbReference type="EMBL" id="KAK0602992.1"/>
    </source>
</evidence>
<keyword evidence="1" id="KW-0040">ANK repeat</keyword>
<dbReference type="EMBL" id="JAUESC010000002">
    <property type="protein sequence ID" value="KAK0602992.1"/>
    <property type="molecule type" value="Genomic_DNA"/>
</dbReference>
<gene>
    <name evidence="2" type="ORF">LWI29_000247</name>
</gene>